<dbReference type="AlphaFoldDB" id="A0A4D9CQ71"/>
<accession>A0A4D9CQ71</accession>
<gene>
    <name evidence="2" type="ORF">NSK_007767</name>
</gene>
<dbReference type="Gene3D" id="3.40.50.1110">
    <property type="entry name" value="SGNH hydrolase"/>
    <property type="match status" value="1"/>
</dbReference>
<dbReference type="EMBL" id="SDOX01000148">
    <property type="protein sequence ID" value="TFJ80896.1"/>
    <property type="molecule type" value="Genomic_DNA"/>
</dbReference>
<dbReference type="InterPro" id="IPR036514">
    <property type="entry name" value="SGNH_hydro_sf"/>
</dbReference>
<dbReference type="Proteomes" id="UP000355283">
    <property type="component" value="Unassembled WGS sequence"/>
</dbReference>
<keyword evidence="1" id="KW-0732">Signal</keyword>
<feature type="chain" id="PRO_5020039248" description="SGNH hydrolase-type esterase domain-containing protein" evidence="1">
    <location>
        <begin position="19"/>
        <end position="206"/>
    </location>
</feature>
<evidence type="ECO:0000256" key="1">
    <source>
        <dbReference type="SAM" id="SignalP"/>
    </source>
</evidence>
<evidence type="ECO:0000313" key="3">
    <source>
        <dbReference type="Proteomes" id="UP000355283"/>
    </source>
</evidence>
<organism evidence="2 3">
    <name type="scientific">Nannochloropsis salina CCMP1776</name>
    <dbReference type="NCBI Taxonomy" id="1027361"/>
    <lineage>
        <taxon>Eukaryota</taxon>
        <taxon>Sar</taxon>
        <taxon>Stramenopiles</taxon>
        <taxon>Ochrophyta</taxon>
        <taxon>Eustigmatophyceae</taxon>
        <taxon>Eustigmatales</taxon>
        <taxon>Monodopsidaceae</taxon>
        <taxon>Microchloropsis</taxon>
        <taxon>Microchloropsis salina</taxon>
    </lineage>
</organism>
<protein>
    <recommendedName>
        <fullName evidence="4">SGNH hydrolase-type esterase domain-containing protein</fullName>
    </recommendedName>
</protein>
<proteinExistence type="predicted"/>
<reference evidence="2 3" key="1">
    <citation type="submission" date="2019-01" db="EMBL/GenBank/DDBJ databases">
        <title>Nuclear Genome Assembly of the Microalgal Biofuel strain Nannochloropsis salina CCMP1776.</title>
        <authorList>
            <person name="Hovde B."/>
        </authorList>
    </citation>
    <scope>NUCLEOTIDE SEQUENCE [LARGE SCALE GENOMIC DNA]</scope>
    <source>
        <strain evidence="2 3">CCMP1776</strain>
    </source>
</reference>
<dbReference type="CDD" id="cd00229">
    <property type="entry name" value="SGNH_hydrolase"/>
    <property type="match status" value="1"/>
</dbReference>
<keyword evidence="3" id="KW-1185">Reference proteome</keyword>
<dbReference type="SUPFAM" id="SSF52266">
    <property type="entry name" value="SGNH hydrolase"/>
    <property type="match status" value="1"/>
</dbReference>
<comment type="caution">
    <text evidence="2">The sequence shown here is derived from an EMBL/GenBank/DDBJ whole genome shotgun (WGS) entry which is preliminary data.</text>
</comment>
<evidence type="ECO:0008006" key="4">
    <source>
        <dbReference type="Google" id="ProtNLM"/>
    </source>
</evidence>
<feature type="signal peptide" evidence="1">
    <location>
        <begin position="1"/>
        <end position="18"/>
    </location>
</feature>
<sequence>MSRRLAATLFLLPALCLGRTVMIGDSMFSNNAVKNALEYYAGGNVTIENMALVGASLHEGWVPSIPAEYSIMSKNPPPITIVMDGGGNDVISVKDDCLSFNDRCQQQIKEATDILADLLERMHEDKVQHVLLMGPYYLENLKKAVDEGFKLLSNVCKNATIDCHIADTRDLDPPLGDDGIHPIQEGYELLATRIWEVKLDNDIPII</sequence>
<name>A0A4D9CQ71_9STRA</name>
<evidence type="ECO:0000313" key="2">
    <source>
        <dbReference type="EMBL" id="TFJ80896.1"/>
    </source>
</evidence>
<dbReference type="OrthoDB" id="207998at2759"/>